<protein>
    <submittedName>
        <fullName evidence="3">Uncharacterized protein LOC103714518 isoform X1</fullName>
    </submittedName>
</protein>
<evidence type="ECO:0000313" key="2">
    <source>
        <dbReference type="Proteomes" id="UP000228380"/>
    </source>
</evidence>
<dbReference type="GeneID" id="103714518"/>
<evidence type="ECO:0000256" key="1">
    <source>
        <dbReference type="SAM" id="Phobius"/>
    </source>
</evidence>
<dbReference type="KEGG" id="pda:103714518"/>
<sequence>MSNVATLLYPCAKTLASTNQRLPSFASPRPRTHAPGRISTFHRLLPSIRHRWITLRCSSDQAAGEQFGTENQNAQDKSNSSNNFWTKWMMYTGEMRSRVAKLGLAAVLAYGLFDGVTYTTFFILAFLGYEKSTGKNPAANLQALLGIVIIMWTGNNVTRPFRVAGAAALAPVIDKGLKRIQKYFNFPSQIYAFSLVVGIVAATCLMVVGLLILSKWGK</sequence>
<feature type="transmembrane region" description="Helical" evidence="1">
    <location>
        <begin position="138"/>
        <end position="154"/>
    </location>
</feature>
<keyword evidence="1" id="KW-0812">Transmembrane</keyword>
<dbReference type="PANTHER" id="PTHR34370:SF1">
    <property type="entry name" value="OS04G0600100 PROTEIN"/>
    <property type="match status" value="1"/>
</dbReference>
<proteinExistence type="predicted"/>
<keyword evidence="1" id="KW-0472">Membrane</keyword>
<feature type="transmembrane region" description="Helical" evidence="1">
    <location>
        <begin position="190"/>
        <end position="213"/>
    </location>
</feature>
<organism evidence="2 3">
    <name type="scientific">Phoenix dactylifera</name>
    <name type="common">Date palm</name>
    <dbReference type="NCBI Taxonomy" id="42345"/>
    <lineage>
        <taxon>Eukaryota</taxon>
        <taxon>Viridiplantae</taxon>
        <taxon>Streptophyta</taxon>
        <taxon>Embryophyta</taxon>
        <taxon>Tracheophyta</taxon>
        <taxon>Spermatophyta</taxon>
        <taxon>Magnoliopsida</taxon>
        <taxon>Liliopsida</taxon>
        <taxon>Arecaceae</taxon>
        <taxon>Coryphoideae</taxon>
        <taxon>Phoeniceae</taxon>
        <taxon>Phoenix</taxon>
    </lineage>
</organism>
<keyword evidence="2" id="KW-1185">Reference proteome</keyword>
<evidence type="ECO:0000313" key="3">
    <source>
        <dbReference type="RefSeq" id="XP_008800010.1"/>
    </source>
</evidence>
<gene>
    <name evidence="3" type="primary">LOC103714518</name>
</gene>
<dbReference type="AlphaFoldDB" id="A0A8B7CIR5"/>
<dbReference type="OrthoDB" id="2020192at2759"/>
<dbReference type="Proteomes" id="UP000228380">
    <property type="component" value="Chromosome 2"/>
</dbReference>
<dbReference type="PANTHER" id="PTHR34370">
    <property type="entry name" value="OS04G0600100 PROTEIN"/>
    <property type="match status" value="1"/>
</dbReference>
<accession>A0A8B7CIR5</accession>
<dbReference type="RefSeq" id="XP_008800010.1">
    <property type="nucleotide sequence ID" value="XM_008801788.3"/>
</dbReference>
<feature type="transmembrane region" description="Helical" evidence="1">
    <location>
        <begin position="102"/>
        <end position="126"/>
    </location>
</feature>
<reference evidence="3" key="2">
    <citation type="submission" date="2025-08" db="UniProtKB">
        <authorList>
            <consortium name="RefSeq"/>
        </authorList>
    </citation>
    <scope>IDENTIFICATION</scope>
    <source>
        <tissue evidence="3">Young leaves</tissue>
    </source>
</reference>
<keyword evidence="1" id="KW-1133">Transmembrane helix</keyword>
<name>A0A8B7CIR5_PHODC</name>
<reference evidence="2" key="1">
    <citation type="journal article" date="2019" name="Nat. Commun.">
        <title>Genome-wide association mapping of date palm fruit traits.</title>
        <authorList>
            <person name="Hazzouri K.M."/>
            <person name="Gros-Balthazard M."/>
            <person name="Flowers J.M."/>
            <person name="Copetti D."/>
            <person name="Lemansour A."/>
            <person name="Lebrun M."/>
            <person name="Masmoudi K."/>
            <person name="Ferrand S."/>
            <person name="Dhar M.I."/>
            <person name="Fresquez Z.A."/>
            <person name="Rosas U."/>
            <person name="Zhang J."/>
            <person name="Talag J."/>
            <person name="Lee S."/>
            <person name="Kudrna D."/>
            <person name="Powell R.F."/>
            <person name="Leitch I.J."/>
            <person name="Krueger R.R."/>
            <person name="Wing R.A."/>
            <person name="Amiri K.M.A."/>
            <person name="Purugganan M.D."/>
        </authorList>
    </citation>
    <scope>NUCLEOTIDE SEQUENCE [LARGE SCALE GENOMIC DNA]</scope>
    <source>
        <strain evidence="2">cv. Khalas</strain>
    </source>
</reference>